<dbReference type="RefSeq" id="WP_019525532.1">
    <property type="nucleotide sequence ID" value="NZ_JAUSWC010000032.1"/>
</dbReference>
<sequence length="71" mass="7866">MAANLEQLLRADRPVKLVEHTLEIFGSYYGQVTEPVARKAVKYPHSEGRTPSTGIGEKHTRDLVVHPSVPS</sequence>
<dbReference type="EMBL" id="JAUSWC010000032">
    <property type="protein sequence ID" value="MDQ0491396.1"/>
    <property type="molecule type" value="Genomic_DNA"/>
</dbReference>
<proteinExistence type="predicted"/>
<accession>A0ABU0KSL6</accession>
<protein>
    <submittedName>
        <fullName evidence="1">(2Fe-2S) ferredoxin</fullName>
    </submittedName>
</protein>
<keyword evidence="2" id="KW-1185">Reference proteome</keyword>
<name>A0ABU0KSL6_9ACTN</name>
<evidence type="ECO:0000313" key="1">
    <source>
        <dbReference type="EMBL" id="MDQ0491396.1"/>
    </source>
</evidence>
<comment type="caution">
    <text evidence="1">The sequence shown here is derived from an EMBL/GenBank/DDBJ whole genome shotgun (WGS) entry which is preliminary data.</text>
</comment>
<dbReference type="Proteomes" id="UP001236795">
    <property type="component" value="Unassembled WGS sequence"/>
</dbReference>
<organism evidence="1 2">
    <name type="scientific">Streptomyces thermodiastaticus</name>
    <dbReference type="NCBI Taxonomy" id="44061"/>
    <lineage>
        <taxon>Bacteria</taxon>
        <taxon>Bacillati</taxon>
        <taxon>Actinomycetota</taxon>
        <taxon>Actinomycetes</taxon>
        <taxon>Kitasatosporales</taxon>
        <taxon>Streptomycetaceae</taxon>
        <taxon>Streptomyces</taxon>
    </lineage>
</organism>
<gene>
    <name evidence="1" type="ORF">QO019_006293</name>
</gene>
<reference evidence="1 2" key="1">
    <citation type="submission" date="2023-07" db="EMBL/GenBank/DDBJ databases">
        <title>Genomic Encyclopedia of Type Strains, Phase IV (KMG-IV): sequencing the most valuable type-strain genomes for metagenomic binning, comparative biology and taxonomic classification.</title>
        <authorList>
            <person name="Goeker M."/>
        </authorList>
    </citation>
    <scope>NUCLEOTIDE SEQUENCE [LARGE SCALE GENOMIC DNA]</scope>
    <source>
        <strain evidence="1 2">DSM 40573</strain>
    </source>
</reference>
<evidence type="ECO:0000313" key="2">
    <source>
        <dbReference type="Proteomes" id="UP001236795"/>
    </source>
</evidence>